<dbReference type="SUPFAM" id="SSF52949">
    <property type="entry name" value="Macro domain-like"/>
    <property type="match status" value="1"/>
</dbReference>
<gene>
    <name evidence="9" type="ORF">OV287_49310</name>
</gene>
<evidence type="ECO:0000256" key="4">
    <source>
        <dbReference type="ARBA" id="ARBA00022840"/>
    </source>
</evidence>
<dbReference type="SUPFAM" id="SSF56112">
    <property type="entry name" value="Protein kinase-like (PK-like)"/>
    <property type="match status" value="1"/>
</dbReference>
<evidence type="ECO:0000259" key="7">
    <source>
        <dbReference type="PROSITE" id="PS50011"/>
    </source>
</evidence>
<keyword evidence="10" id="KW-1185">Reference proteome</keyword>
<dbReference type="GO" id="GO:0016301">
    <property type="term" value="F:kinase activity"/>
    <property type="evidence" value="ECO:0007669"/>
    <property type="project" value="UniProtKB-KW"/>
</dbReference>
<name>A0ABT4AL95_9BACT</name>
<dbReference type="CDD" id="cd14014">
    <property type="entry name" value="STKc_PknB_like"/>
    <property type="match status" value="1"/>
</dbReference>
<dbReference type="InterPro" id="IPR017441">
    <property type="entry name" value="Protein_kinase_ATP_BS"/>
</dbReference>
<evidence type="ECO:0000259" key="8">
    <source>
        <dbReference type="PROSITE" id="PS51154"/>
    </source>
</evidence>
<evidence type="ECO:0000313" key="9">
    <source>
        <dbReference type="EMBL" id="MCY1082473.1"/>
    </source>
</evidence>
<evidence type="ECO:0000313" key="10">
    <source>
        <dbReference type="Proteomes" id="UP001207654"/>
    </source>
</evidence>
<evidence type="ECO:0000256" key="1">
    <source>
        <dbReference type="ARBA" id="ARBA00022679"/>
    </source>
</evidence>
<dbReference type="Gene3D" id="3.30.200.20">
    <property type="entry name" value="Phosphorylase Kinase, domain 1"/>
    <property type="match status" value="1"/>
</dbReference>
<dbReference type="InterPro" id="IPR011009">
    <property type="entry name" value="Kinase-like_dom_sf"/>
</dbReference>
<dbReference type="Proteomes" id="UP001207654">
    <property type="component" value="Unassembled WGS sequence"/>
</dbReference>
<accession>A0ABT4AL95</accession>
<dbReference type="PANTHER" id="PTHR43289">
    <property type="entry name" value="MITOGEN-ACTIVATED PROTEIN KINASE KINASE KINASE 20-RELATED"/>
    <property type="match status" value="1"/>
</dbReference>
<evidence type="ECO:0000256" key="5">
    <source>
        <dbReference type="PROSITE-ProRule" id="PRU10141"/>
    </source>
</evidence>
<sequence>MIEAGARIGDYEIWGRIGGGGMSDVWLARHVLLASPLVVKTLKPHFQADPEERYRRMLNEARLMARVPSHRVVRATDVRIHKGTPLLVQEYVDGIDMDEVDVRRRRALGYGLPLWFVCEVLAQVAEGLADAHLTGILHRDLKPSNILDSPELGTKLGDFGIAVAKSVGREQVGDISGTGPYMAPEVLRGEAFDRRADVFGLGATAYHLRYGRPPFEGLEPRRRGEAHPVFPTPSGPEEAYFQHVLARMLAPHPEARFSDVAQVRHLFDRLATTTRPPSAAARLDDGTLAFGPTRIVCETGDLARARVDGIVSPAVPELSMSGGAAAALRAHGGESIEQEARNWGEQPLGACISTGAGRLECRRVLHAVSAWEEVSCIGRAMQRALLTAEEEGLSSLAVPALGTGAGRVTVEASARAEASALRWHLLLGGSRLREVRFVLYEESLRERFRDVLESVLLDADGPTPEVGRPDQPVAAAPDDRTYVPAVARSSERYRG</sequence>
<dbReference type="SMART" id="SM00506">
    <property type="entry name" value="A1pp"/>
    <property type="match status" value="1"/>
</dbReference>
<dbReference type="RefSeq" id="WP_267541038.1">
    <property type="nucleotide sequence ID" value="NZ_JAPNKA010000001.1"/>
</dbReference>
<reference evidence="9 10" key="1">
    <citation type="submission" date="2022-11" db="EMBL/GenBank/DDBJ databases">
        <title>Minimal conservation of predation-associated metabolite biosynthetic gene clusters underscores biosynthetic potential of Myxococcota including descriptions for ten novel species: Archangium lansinium sp. nov., Myxococcus landrumus sp. nov., Nannocystis bai.</title>
        <authorList>
            <person name="Ahearne A."/>
            <person name="Stevens C."/>
            <person name="Phillips K."/>
        </authorList>
    </citation>
    <scope>NUCLEOTIDE SEQUENCE [LARGE SCALE GENOMIC DNA]</scope>
    <source>
        <strain evidence="9 10">MIWBW</strain>
    </source>
</reference>
<keyword evidence="1" id="KW-0808">Transferase</keyword>
<protein>
    <submittedName>
        <fullName evidence="9">Serine/threonine-protein kinase</fullName>
    </submittedName>
</protein>
<dbReference type="InterPro" id="IPR000719">
    <property type="entry name" value="Prot_kinase_dom"/>
</dbReference>
<dbReference type="Gene3D" id="1.10.510.10">
    <property type="entry name" value="Transferase(Phosphotransferase) domain 1"/>
    <property type="match status" value="1"/>
</dbReference>
<keyword evidence="3 9" id="KW-0418">Kinase</keyword>
<evidence type="ECO:0000256" key="6">
    <source>
        <dbReference type="SAM" id="MobiDB-lite"/>
    </source>
</evidence>
<dbReference type="InterPro" id="IPR043472">
    <property type="entry name" value="Macro_dom-like"/>
</dbReference>
<feature type="region of interest" description="Disordered" evidence="6">
    <location>
        <begin position="459"/>
        <end position="495"/>
    </location>
</feature>
<dbReference type="InterPro" id="IPR002589">
    <property type="entry name" value="Macro_dom"/>
</dbReference>
<feature type="domain" description="Protein kinase" evidence="7">
    <location>
        <begin position="11"/>
        <end position="268"/>
    </location>
</feature>
<feature type="domain" description="Macro" evidence="8">
    <location>
        <begin position="282"/>
        <end position="456"/>
    </location>
</feature>
<dbReference type="EMBL" id="JAPNKA010000001">
    <property type="protein sequence ID" value="MCY1082473.1"/>
    <property type="molecule type" value="Genomic_DNA"/>
</dbReference>
<dbReference type="PROSITE" id="PS51154">
    <property type="entry name" value="MACRO"/>
    <property type="match status" value="1"/>
</dbReference>
<organism evidence="9 10">
    <name type="scientific">Archangium lansingense</name>
    <dbReference type="NCBI Taxonomy" id="2995310"/>
    <lineage>
        <taxon>Bacteria</taxon>
        <taxon>Pseudomonadati</taxon>
        <taxon>Myxococcota</taxon>
        <taxon>Myxococcia</taxon>
        <taxon>Myxococcales</taxon>
        <taxon>Cystobacterineae</taxon>
        <taxon>Archangiaceae</taxon>
        <taxon>Archangium</taxon>
    </lineage>
</organism>
<keyword evidence="2 5" id="KW-0547">Nucleotide-binding</keyword>
<feature type="binding site" evidence="5">
    <location>
        <position position="40"/>
    </location>
    <ligand>
        <name>ATP</name>
        <dbReference type="ChEBI" id="CHEBI:30616"/>
    </ligand>
</feature>
<dbReference type="PANTHER" id="PTHR43289:SF6">
    <property type="entry name" value="SERINE_THREONINE-PROTEIN KINASE NEKL-3"/>
    <property type="match status" value="1"/>
</dbReference>
<dbReference type="PROSITE" id="PS50011">
    <property type="entry name" value="PROTEIN_KINASE_DOM"/>
    <property type="match status" value="1"/>
</dbReference>
<evidence type="ECO:0000256" key="2">
    <source>
        <dbReference type="ARBA" id="ARBA00022741"/>
    </source>
</evidence>
<dbReference type="Pfam" id="PF01661">
    <property type="entry name" value="Macro"/>
    <property type="match status" value="1"/>
</dbReference>
<dbReference type="SMART" id="SM00220">
    <property type="entry name" value="S_TKc"/>
    <property type="match status" value="1"/>
</dbReference>
<dbReference type="PROSITE" id="PS00107">
    <property type="entry name" value="PROTEIN_KINASE_ATP"/>
    <property type="match status" value="1"/>
</dbReference>
<evidence type="ECO:0000256" key="3">
    <source>
        <dbReference type="ARBA" id="ARBA00022777"/>
    </source>
</evidence>
<keyword evidence="4 5" id="KW-0067">ATP-binding</keyword>
<dbReference type="Gene3D" id="3.40.220.10">
    <property type="entry name" value="Leucine Aminopeptidase, subunit E, domain 1"/>
    <property type="match status" value="1"/>
</dbReference>
<proteinExistence type="predicted"/>
<comment type="caution">
    <text evidence="9">The sequence shown here is derived from an EMBL/GenBank/DDBJ whole genome shotgun (WGS) entry which is preliminary data.</text>
</comment>
<dbReference type="Pfam" id="PF00069">
    <property type="entry name" value="Pkinase"/>
    <property type="match status" value="1"/>
</dbReference>